<accession>E0XU26</accession>
<protein>
    <submittedName>
        <fullName evidence="1">Uncharacterized protein</fullName>
    </submittedName>
</protein>
<name>E0XU26_9BACT</name>
<organism evidence="1">
    <name type="scientific">uncultured Desulfobacterales bacterium HF0200_07G10</name>
    <dbReference type="NCBI Taxonomy" id="710741"/>
    <lineage>
        <taxon>Bacteria</taxon>
        <taxon>Pseudomonadati</taxon>
        <taxon>Thermodesulfobacteriota</taxon>
        <taxon>Desulfobacteria</taxon>
        <taxon>Desulfobacterales</taxon>
        <taxon>environmental samples</taxon>
    </lineage>
</organism>
<evidence type="ECO:0000313" key="1">
    <source>
        <dbReference type="EMBL" id="ADI17917.1"/>
    </source>
</evidence>
<proteinExistence type="predicted"/>
<sequence length="48" mass="5618">MLHTTWLSNIASPALEVTKLFSLQFHNSQKKTPLYTSHNYFSHRTINN</sequence>
<dbReference type="AlphaFoldDB" id="E0XU26"/>
<reference evidence="1" key="1">
    <citation type="journal article" date="2011" name="Environ. Microbiol.">
        <title>Time-series analyses of Monterey Bay coastal microbial picoplankton using a 'genome proxy' microarray.</title>
        <authorList>
            <person name="Rich V.I."/>
            <person name="Pham V.D."/>
            <person name="Eppley J."/>
            <person name="Shi Y."/>
            <person name="DeLong E.F."/>
        </authorList>
    </citation>
    <scope>NUCLEOTIDE SEQUENCE</scope>
</reference>
<dbReference type="EMBL" id="GU474877">
    <property type="protein sequence ID" value="ADI17917.1"/>
    <property type="molecule type" value="Genomic_DNA"/>
</dbReference>